<gene>
    <name evidence="1" type="ORF">ACFYKX_00995</name>
</gene>
<reference evidence="1 2" key="1">
    <citation type="submission" date="2024-08" db="EMBL/GenBank/DDBJ databases">
        <title>Two novel Cytobacillus novel species.</title>
        <authorList>
            <person name="Liu G."/>
        </authorList>
    </citation>
    <scope>NUCLEOTIDE SEQUENCE [LARGE SCALE GENOMIC DNA]</scope>
    <source>
        <strain evidence="1 2">FJAT-54145</strain>
    </source>
</reference>
<dbReference type="PROSITE" id="PS51257">
    <property type="entry name" value="PROKAR_LIPOPROTEIN"/>
    <property type="match status" value="1"/>
</dbReference>
<keyword evidence="2" id="KW-1185">Reference proteome</keyword>
<dbReference type="RefSeq" id="WP_389357186.1">
    <property type="nucleotide sequence ID" value="NZ_JBIACK010000001.1"/>
</dbReference>
<dbReference type="InterPro" id="IPR045956">
    <property type="entry name" value="DUF6376"/>
</dbReference>
<accession>A0ABW6K4T2</accession>
<evidence type="ECO:0000313" key="1">
    <source>
        <dbReference type="EMBL" id="MFE8699190.1"/>
    </source>
</evidence>
<comment type="caution">
    <text evidence="1">The sequence shown here is derived from an EMBL/GenBank/DDBJ whole genome shotgun (WGS) entry which is preliminary data.</text>
</comment>
<proteinExistence type="predicted"/>
<dbReference type="EMBL" id="JBIACK010000001">
    <property type="protein sequence ID" value="MFE8699190.1"/>
    <property type="molecule type" value="Genomic_DNA"/>
</dbReference>
<evidence type="ECO:0000313" key="2">
    <source>
        <dbReference type="Proteomes" id="UP001601059"/>
    </source>
</evidence>
<organism evidence="1 2">
    <name type="scientific">Cytobacillus spartinae</name>
    <dbReference type="NCBI Taxonomy" id="3299023"/>
    <lineage>
        <taxon>Bacteria</taxon>
        <taxon>Bacillati</taxon>
        <taxon>Bacillota</taxon>
        <taxon>Bacilli</taxon>
        <taxon>Bacillales</taxon>
        <taxon>Bacillaceae</taxon>
        <taxon>Cytobacillus</taxon>
    </lineage>
</organism>
<dbReference type="Proteomes" id="UP001601059">
    <property type="component" value="Unassembled WGS sequence"/>
</dbReference>
<protein>
    <submittedName>
        <fullName evidence="1">DUF6376 family protein</fullName>
    </submittedName>
</protein>
<dbReference type="Pfam" id="PF19903">
    <property type="entry name" value="DUF6376"/>
    <property type="match status" value="1"/>
</dbReference>
<name>A0ABW6K4T2_9BACI</name>
<sequence length="146" mass="16201">MKRIILIGLIISSVLLSACSFIGEVNNSLDYVTTATEHIENLNAFAEEAPQLISDAATNQEVRAELETELIRLKADVEEFIQLSDIPTVVEDVHQDFVAKNELLLAEIDKVLENGHVALDKLENSQLFNTLTEVTNLINRIESLGL</sequence>